<evidence type="ECO:0000259" key="4">
    <source>
        <dbReference type="PROSITE" id="PS50949"/>
    </source>
</evidence>
<evidence type="ECO:0000256" key="2">
    <source>
        <dbReference type="ARBA" id="ARBA00023125"/>
    </source>
</evidence>
<keyword evidence="3" id="KW-0804">Transcription</keyword>
<keyword evidence="6" id="KW-1185">Reference proteome</keyword>
<dbReference type="EMBL" id="BAAADO010000002">
    <property type="protein sequence ID" value="GAA0485152.1"/>
    <property type="molecule type" value="Genomic_DNA"/>
</dbReference>
<proteinExistence type="predicted"/>
<sequence>MINKNSPIPIYYQLEQEIKTFIESNIYAPGDFLPSERELAEKYEISRMTVRQAINNLVNEGLLYREKGKGTFVAEKKFEQDLSGLTSFSEEMNNRGLTPSSQLLNFQLMYADRKVAAALNIDSSDLVYEMKRIRFADDEPVALEFTYTPQKRIGELTQEDIHMSFYEFMENKRQFSIAYGDQSIEASLANEEEIQLLKIDHGDPVLVIQRTTYLEGENTPIEYTKSVYRADKYKFNIRMPRS</sequence>
<dbReference type="PROSITE" id="PS50949">
    <property type="entry name" value="HTH_GNTR"/>
    <property type="match status" value="1"/>
</dbReference>
<keyword evidence="1" id="KW-0805">Transcription regulation</keyword>
<evidence type="ECO:0000256" key="3">
    <source>
        <dbReference type="ARBA" id="ARBA00023163"/>
    </source>
</evidence>
<dbReference type="Gene3D" id="3.40.1410.10">
    <property type="entry name" value="Chorismate lyase-like"/>
    <property type="match status" value="1"/>
</dbReference>
<dbReference type="Pfam" id="PF07702">
    <property type="entry name" value="UTRA"/>
    <property type="match status" value="1"/>
</dbReference>
<dbReference type="InterPro" id="IPR000524">
    <property type="entry name" value="Tscrpt_reg_HTH_GntR"/>
</dbReference>
<dbReference type="InterPro" id="IPR036390">
    <property type="entry name" value="WH_DNA-bd_sf"/>
</dbReference>
<dbReference type="InterPro" id="IPR036388">
    <property type="entry name" value="WH-like_DNA-bd_sf"/>
</dbReference>
<dbReference type="Proteomes" id="UP001500880">
    <property type="component" value="Unassembled WGS sequence"/>
</dbReference>
<dbReference type="InterPro" id="IPR028978">
    <property type="entry name" value="Chorismate_lyase_/UTRA_dom_sf"/>
</dbReference>
<dbReference type="RefSeq" id="WP_343837890.1">
    <property type="nucleotide sequence ID" value="NZ_BAAADO010000002.1"/>
</dbReference>
<evidence type="ECO:0000313" key="6">
    <source>
        <dbReference type="Proteomes" id="UP001500880"/>
    </source>
</evidence>
<dbReference type="SMART" id="SM00345">
    <property type="entry name" value="HTH_GNTR"/>
    <property type="match status" value="1"/>
</dbReference>
<keyword evidence="2" id="KW-0238">DNA-binding</keyword>
<dbReference type="Gene3D" id="1.10.10.10">
    <property type="entry name" value="Winged helix-like DNA-binding domain superfamily/Winged helix DNA-binding domain"/>
    <property type="match status" value="1"/>
</dbReference>
<dbReference type="InterPro" id="IPR011663">
    <property type="entry name" value="UTRA"/>
</dbReference>
<dbReference type="CDD" id="cd07377">
    <property type="entry name" value="WHTH_GntR"/>
    <property type="match status" value="1"/>
</dbReference>
<evidence type="ECO:0000256" key="1">
    <source>
        <dbReference type="ARBA" id="ARBA00023015"/>
    </source>
</evidence>
<organism evidence="5 6">
    <name type="scientific">Salinibacillus aidingensis</name>
    <dbReference type="NCBI Taxonomy" id="237684"/>
    <lineage>
        <taxon>Bacteria</taxon>
        <taxon>Bacillati</taxon>
        <taxon>Bacillota</taxon>
        <taxon>Bacilli</taxon>
        <taxon>Bacillales</taxon>
        <taxon>Bacillaceae</taxon>
        <taxon>Salinibacillus</taxon>
    </lineage>
</organism>
<dbReference type="InterPro" id="IPR050679">
    <property type="entry name" value="Bact_HTH_transcr_reg"/>
</dbReference>
<gene>
    <name evidence="5" type="ORF">GCM10008986_08010</name>
</gene>
<comment type="caution">
    <text evidence="5">The sequence shown here is derived from an EMBL/GenBank/DDBJ whole genome shotgun (WGS) entry which is preliminary data.</text>
</comment>
<accession>A0ABP3KQN0</accession>
<dbReference type="SMART" id="SM00866">
    <property type="entry name" value="UTRA"/>
    <property type="match status" value="1"/>
</dbReference>
<dbReference type="Pfam" id="PF00392">
    <property type="entry name" value="GntR"/>
    <property type="match status" value="1"/>
</dbReference>
<reference evidence="6" key="1">
    <citation type="journal article" date="2019" name="Int. J. Syst. Evol. Microbiol.">
        <title>The Global Catalogue of Microorganisms (GCM) 10K type strain sequencing project: providing services to taxonomists for standard genome sequencing and annotation.</title>
        <authorList>
            <consortium name="The Broad Institute Genomics Platform"/>
            <consortium name="The Broad Institute Genome Sequencing Center for Infectious Disease"/>
            <person name="Wu L."/>
            <person name="Ma J."/>
        </authorList>
    </citation>
    <scope>NUCLEOTIDE SEQUENCE [LARGE SCALE GENOMIC DNA]</scope>
    <source>
        <strain evidence="6">JCM 12389</strain>
    </source>
</reference>
<name>A0ABP3KQN0_9BACI</name>
<dbReference type="PANTHER" id="PTHR44846:SF1">
    <property type="entry name" value="MANNOSYL-D-GLYCERATE TRANSPORT_METABOLISM SYSTEM REPRESSOR MNGR-RELATED"/>
    <property type="match status" value="1"/>
</dbReference>
<dbReference type="PANTHER" id="PTHR44846">
    <property type="entry name" value="MANNOSYL-D-GLYCERATE TRANSPORT/METABOLISM SYSTEM REPRESSOR MNGR-RELATED"/>
    <property type="match status" value="1"/>
</dbReference>
<dbReference type="PRINTS" id="PR00035">
    <property type="entry name" value="HTHGNTR"/>
</dbReference>
<protein>
    <submittedName>
        <fullName evidence="5">GntR family transcriptional regulator</fullName>
    </submittedName>
</protein>
<dbReference type="SUPFAM" id="SSF46785">
    <property type="entry name" value="Winged helix' DNA-binding domain"/>
    <property type="match status" value="1"/>
</dbReference>
<dbReference type="SUPFAM" id="SSF64288">
    <property type="entry name" value="Chorismate lyase-like"/>
    <property type="match status" value="1"/>
</dbReference>
<evidence type="ECO:0000313" key="5">
    <source>
        <dbReference type="EMBL" id="GAA0485152.1"/>
    </source>
</evidence>
<feature type="domain" description="HTH gntR-type" evidence="4">
    <location>
        <begin position="8"/>
        <end position="76"/>
    </location>
</feature>